<dbReference type="GO" id="GO:0003677">
    <property type="term" value="F:DNA binding"/>
    <property type="evidence" value="ECO:0007669"/>
    <property type="project" value="UniProtKB-KW"/>
</dbReference>
<accession>A0ABU0MUX9</accession>
<evidence type="ECO:0000313" key="1">
    <source>
        <dbReference type="EMBL" id="MDQ0537297.1"/>
    </source>
</evidence>
<dbReference type="Proteomes" id="UP001244552">
    <property type="component" value="Unassembled WGS sequence"/>
</dbReference>
<dbReference type="RefSeq" id="WP_307354608.1">
    <property type="nucleotide sequence ID" value="NZ_JAUSVU010000043.1"/>
</dbReference>
<reference evidence="1 2" key="1">
    <citation type="submission" date="2023-07" db="EMBL/GenBank/DDBJ databases">
        <title>Genomic Encyclopedia of Type Strains, Phase IV (KMG-IV): sequencing the most valuable type-strain genomes for metagenomic binning, comparative biology and taxonomic classification.</title>
        <authorList>
            <person name="Goeker M."/>
        </authorList>
    </citation>
    <scope>NUCLEOTIDE SEQUENCE [LARGE SCALE GENOMIC DNA]</scope>
    <source>
        <strain evidence="1 2">DSM 19922</strain>
    </source>
</reference>
<keyword evidence="1" id="KW-0238">DNA-binding</keyword>
<protein>
    <submittedName>
        <fullName evidence="1">DNA-binding transcriptional regulator AlpA</fullName>
    </submittedName>
</protein>
<sequence>MHALGGDLIQKEEIVAAGIVGSISTLYRLIENGKFPPGTKIGAKRFWRRQEIEALFVKSTA</sequence>
<dbReference type="Gene3D" id="1.10.238.160">
    <property type="match status" value="1"/>
</dbReference>
<keyword evidence="2" id="KW-1185">Reference proteome</keyword>
<proteinExistence type="predicted"/>
<gene>
    <name evidence="1" type="ORF">QO018_006199</name>
</gene>
<organism evidence="1 2">
    <name type="scientific">Azospirillum picis</name>
    <dbReference type="NCBI Taxonomy" id="488438"/>
    <lineage>
        <taxon>Bacteria</taxon>
        <taxon>Pseudomonadati</taxon>
        <taxon>Pseudomonadota</taxon>
        <taxon>Alphaproteobacteria</taxon>
        <taxon>Rhodospirillales</taxon>
        <taxon>Azospirillaceae</taxon>
        <taxon>Azospirillum</taxon>
    </lineage>
</organism>
<dbReference type="EMBL" id="JAUSVU010000043">
    <property type="protein sequence ID" value="MDQ0537297.1"/>
    <property type="molecule type" value="Genomic_DNA"/>
</dbReference>
<evidence type="ECO:0000313" key="2">
    <source>
        <dbReference type="Proteomes" id="UP001244552"/>
    </source>
</evidence>
<name>A0ABU0MUX9_9PROT</name>
<comment type="caution">
    <text evidence="1">The sequence shown here is derived from an EMBL/GenBank/DDBJ whole genome shotgun (WGS) entry which is preliminary data.</text>
</comment>